<reference evidence="1 2" key="1">
    <citation type="submission" date="2011-02" db="EMBL/GenBank/DDBJ databases">
        <title>The Genome Sequence of Sphaeroforma arctica JP610.</title>
        <authorList>
            <consortium name="The Broad Institute Genome Sequencing Platform"/>
            <person name="Russ C."/>
            <person name="Cuomo C."/>
            <person name="Young S.K."/>
            <person name="Zeng Q."/>
            <person name="Gargeya S."/>
            <person name="Alvarado L."/>
            <person name="Berlin A."/>
            <person name="Chapman S.B."/>
            <person name="Chen Z."/>
            <person name="Freedman E."/>
            <person name="Gellesch M."/>
            <person name="Goldberg J."/>
            <person name="Griggs A."/>
            <person name="Gujja S."/>
            <person name="Heilman E."/>
            <person name="Heiman D."/>
            <person name="Howarth C."/>
            <person name="Mehta T."/>
            <person name="Neiman D."/>
            <person name="Pearson M."/>
            <person name="Roberts A."/>
            <person name="Saif S."/>
            <person name="Shea T."/>
            <person name="Shenoy N."/>
            <person name="Sisk P."/>
            <person name="Stolte C."/>
            <person name="Sykes S."/>
            <person name="White J."/>
            <person name="Yandava C."/>
            <person name="Burger G."/>
            <person name="Gray M.W."/>
            <person name="Holland P.W.H."/>
            <person name="King N."/>
            <person name="Lang F.B.F."/>
            <person name="Roger A.J."/>
            <person name="Ruiz-Trillo I."/>
            <person name="Haas B."/>
            <person name="Nusbaum C."/>
            <person name="Birren B."/>
        </authorList>
    </citation>
    <scope>NUCLEOTIDE SEQUENCE [LARGE SCALE GENOMIC DNA]</scope>
    <source>
        <strain evidence="1 2">JP610</strain>
    </source>
</reference>
<dbReference type="RefSeq" id="XP_014147688.1">
    <property type="nucleotide sequence ID" value="XM_014292213.1"/>
</dbReference>
<dbReference type="Proteomes" id="UP000054560">
    <property type="component" value="Unassembled WGS sequence"/>
</dbReference>
<dbReference type="OrthoDB" id="2972434at2759"/>
<dbReference type="GeneID" id="25914161"/>
<dbReference type="AlphaFoldDB" id="A0A0L0FBA6"/>
<gene>
    <name evidence="1" type="ORF">SARC_13657</name>
</gene>
<protein>
    <submittedName>
        <fullName evidence="1">Uncharacterized protein</fullName>
    </submittedName>
</protein>
<organism evidence="1 2">
    <name type="scientific">Sphaeroforma arctica JP610</name>
    <dbReference type="NCBI Taxonomy" id="667725"/>
    <lineage>
        <taxon>Eukaryota</taxon>
        <taxon>Ichthyosporea</taxon>
        <taxon>Ichthyophonida</taxon>
        <taxon>Sphaeroforma</taxon>
    </lineage>
</organism>
<accession>A0A0L0FBA6</accession>
<name>A0A0L0FBA6_9EUKA</name>
<sequence length="186" mass="20212">MGSTVSVLKDTPERAYVAFSVNWNALKWSLFPITTLATVLTAGLALPAVLASEAAIAGVAAIATAAIDVAYIEGTDTLELKFAKSIDLSEKQRAQIAEAVLKEAIKIIDKHMSDNDYHIVEPGAVYESSKQSLSLNQRAYVGRIVHNKAEQSLSLETTDTSAWSGPTVNSKNKYKLSDRDYFNSWT</sequence>
<evidence type="ECO:0000313" key="2">
    <source>
        <dbReference type="Proteomes" id="UP000054560"/>
    </source>
</evidence>
<evidence type="ECO:0000313" key="1">
    <source>
        <dbReference type="EMBL" id="KNC73786.1"/>
    </source>
</evidence>
<dbReference type="EMBL" id="KQ245153">
    <property type="protein sequence ID" value="KNC73786.1"/>
    <property type="molecule type" value="Genomic_DNA"/>
</dbReference>
<keyword evidence="2" id="KW-1185">Reference proteome</keyword>
<proteinExistence type="predicted"/>